<reference evidence="3" key="1">
    <citation type="journal article" date="2013" name="Nat. Genet.">
        <title>The duck genome and transcriptome provide insight into an avian influenza virus reservoir species.</title>
        <authorList>
            <person name="Huang Y."/>
            <person name="Li Y."/>
            <person name="Burt D.W."/>
            <person name="Chen H."/>
            <person name="Zhang Y."/>
            <person name="Qian W."/>
            <person name="Kim H."/>
            <person name="Gan S."/>
            <person name="Zhao Y."/>
            <person name="Li J."/>
            <person name="Yi K."/>
            <person name="Feng H."/>
            <person name="Zhu P."/>
            <person name="Li B."/>
            <person name="Liu Q."/>
            <person name="Fairley S."/>
            <person name="Magor K.E."/>
            <person name="Du Z."/>
            <person name="Hu X."/>
            <person name="Goodman L."/>
            <person name="Tafer H."/>
            <person name="Vignal A."/>
            <person name="Lee T."/>
            <person name="Kim K.W."/>
            <person name="Sheng Z."/>
            <person name="An Y."/>
            <person name="Searle S."/>
            <person name="Herrero J."/>
            <person name="Groenen M.A."/>
            <person name="Crooijmans R.P."/>
            <person name="Faraut T."/>
            <person name="Cai Q."/>
            <person name="Webster R.G."/>
            <person name="Aldridge J.R."/>
            <person name="Warren W.C."/>
            <person name="Bartschat S."/>
            <person name="Kehr S."/>
            <person name="Marz M."/>
            <person name="Stadler P.F."/>
            <person name="Smith J."/>
            <person name="Kraus R.H."/>
            <person name="Zhao Y."/>
            <person name="Ren L."/>
            <person name="Fei J."/>
            <person name="Morisson M."/>
            <person name="Kaiser P."/>
            <person name="Griffin D.K."/>
            <person name="Rao M."/>
            <person name="Pitel F."/>
            <person name="Wang J."/>
            <person name="Li N."/>
        </authorList>
    </citation>
    <scope>NUCLEOTIDE SEQUENCE [LARGE SCALE GENOMIC DNA]</scope>
</reference>
<sequence length="93" mass="10096">MKQPEAGLETQLQRGSSRRPAAPQRADICAWLQCPQIILLGQAKPSPPKLLGLEKLGRLLVIHQGKAKRPPLPQPPSHTYGSVACPAERSDIC</sequence>
<dbReference type="EMBL" id="KB743012">
    <property type="protein sequence ID" value="EOB01974.1"/>
    <property type="molecule type" value="Genomic_DNA"/>
</dbReference>
<organism evidence="2 3">
    <name type="scientific">Anas platyrhynchos</name>
    <name type="common">Mallard</name>
    <name type="synonym">Anas boschas</name>
    <dbReference type="NCBI Taxonomy" id="8839"/>
    <lineage>
        <taxon>Eukaryota</taxon>
        <taxon>Metazoa</taxon>
        <taxon>Chordata</taxon>
        <taxon>Craniata</taxon>
        <taxon>Vertebrata</taxon>
        <taxon>Euteleostomi</taxon>
        <taxon>Archelosauria</taxon>
        <taxon>Archosauria</taxon>
        <taxon>Dinosauria</taxon>
        <taxon>Saurischia</taxon>
        <taxon>Theropoda</taxon>
        <taxon>Coelurosauria</taxon>
        <taxon>Aves</taxon>
        <taxon>Neognathae</taxon>
        <taxon>Galloanserae</taxon>
        <taxon>Anseriformes</taxon>
        <taxon>Anatidae</taxon>
        <taxon>Anatinae</taxon>
        <taxon>Anas</taxon>
    </lineage>
</organism>
<dbReference type="AlphaFoldDB" id="R0L8M7"/>
<protein>
    <submittedName>
        <fullName evidence="2">Uncharacterized protein</fullName>
    </submittedName>
</protein>
<dbReference type="Proteomes" id="UP000296049">
    <property type="component" value="Unassembled WGS sequence"/>
</dbReference>
<accession>R0L8M7</accession>
<evidence type="ECO:0000256" key="1">
    <source>
        <dbReference type="SAM" id="MobiDB-lite"/>
    </source>
</evidence>
<evidence type="ECO:0000313" key="2">
    <source>
        <dbReference type="EMBL" id="EOB01974.1"/>
    </source>
</evidence>
<feature type="region of interest" description="Disordered" evidence="1">
    <location>
        <begin position="1"/>
        <end position="21"/>
    </location>
</feature>
<proteinExistence type="predicted"/>
<keyword evidence="3" id="KW-1185">Reference proteome</keyword>
<evidence type="ECO:0000313" key="3">
    <source>
        <dbReference type="Proteomes" id="UP000296049"/>
    </source>
</evidence>
<gene>
    <name evidence="2" type="ORF">Anapl_12247</name>
</gene>
<name>R0L8M7_ANAPL</name>